<dbReference type="EMBL" id="MRTP01000009">
    <property type="protein sequence ID" value="OMF51692.1"/>
    <property type="molecule type" value="Genomic_DNA"/>
</dbReference>
<dbReference type="Pfam" id="PF20696">
    <property type="entry name" value="UbiD_C"/>
    <property type="match status" value="1"/>
</dbReference>
<feature type="domain" description="3-octaprenyl-4-hydroxybenzoate carboxy-lyase-like Rift-related" evidence="1">
    <location>
        <begin position="121"/>
        <end position="317"/>
    </location>
</feature>
<feature type="domain" description="3-octaprenyl-4-hydroxybenzoate carboxy-lyase-like C-terminal" evidence="3">
    <location>
        <begin position="323"/>
        <end position="444"/>
    </location>
</feature>
<dbReference type="InterPro" id="IPR049381">
    <property type="entry name" value="UbiD-like_C"/>
</dbReference>
<gene>
    <name evidence="4" type="ORF">BK138_25930</name>
</gene>
<sequence length="588" mass="66171">MSYQNLRQWLEALRKENDLKVIEAPVDPYLELAEIHRRVIDEQGPALLFTNVQGTPFPVATNLFGTSRRVDMAFGPRPEELMKSLVGALDTMLPPTLSALWNERGLIKDILKVGMKTVPMGDAPVLGVSRSDQPLKDLPRVTSWQEDGGPFITLPLVYTESPSRPKDHNLGMYRMQIYDNQTTGIHWQIHKGGGFHYHEAEQRGEALRMTTFLGGPPALIASAIAPGPEMLPELLLTSMILGEKLPMVENPLGGHRIPAEAEFAISGLVPPFERRPEGPFGDHYGYYSLMHDFPVFHVNHMWHRKDAIYPATIVGKPRQEDYFMGEFLQRLLSPAFPLVMPSIKSLWTYAETGFHALASAIVRVSYSREALVSAFRMLGEGQLSLTKFLILTDQPVDLENASELLETVLARFNPAVDLFIFNKTSHDTLDYTGRKLNHGSKAVLMGIGEPVRELPRAYEEGPIAEIEQIVPYCGGCLLVSGAGYEDEPELPERLLQRLQEKGTEWPLVLLVDDARQTAADQTSFLWTVFTRFNPATDIYAGAEVRNHHLSYRLPIVVDARMKTGYPDELIPREDIVKKVDERWNSYFA</sequence>
<dbReference type="GO" id="GO:0005737">
    <property type="term" value="C:cytoplasm"/>
    <property type="evidence" value="ECO:0007669"/>
    <property type="project" value="TreeGrafter"/>
</dbReference>
<dbReference type="AlphaFoldDB" id="A0A1R1EIV5"/>
<dbReference type="InterPro" id="IPR002830">
    <property type="entry name" value="UbiD"/>
</dbReference>
<dbReference type="RefSeq" id="WP_076173706.1">
    <property type="nucleotide sequence ID" value="NZ_MRTP01000009.1"/>
</dbReference>
<dbReference type="PANTHER" id="PTHR30108:SF7">
    <property type="entry name" value="3-POLYPRENYL-4-HYDROXYBENZOATE DECARBOXYLASE"/>
    <property type="match status" value="1"/>
</dbReference>
<evidence type="ECO:0000259" key="1">
    <source>
        <dbReference type="Pfam" id="PF01977"/>
    </source>
</evidence>
<dbReference type="STRING" id="297318.BK138_25930"/>
<dbReference type="SUPFAM" id="SSF50475">
    <property type="entry name" value="FMN-binding split barrel"/>
    <property type="match status" value="1"/>
</dbReference>
<dbReference type="Pfam" id="PF01977">
    <property type="entry name" value="UbiD"/>
    <property type="match status" value="1"/>
</dbReference>
<dbReference type="SUPFAM" id="SSF143968">
    <property type="entry name" value="UbiD C-terminal domain-like"/>
    <property type="match status" value="2"/>
</dbReference>
<evidence type="ECO:0000313" key="4">
    <source>
        <dbReference type="EMBL" id="OMF51692.1"/>
    </source>
</evidence>
<evidence type="ECO:0000259" key="3">
    <source>
        <dbReference type="Pfam" id="PF20696"/>
    </source>
</evidence>
<dbReference type="Pfam" id="PF20695">
    <property type="entry name" value="UbiD_N"/>
    <property type="match status" value="1"/>
</dbReference>
<proteinExistence type="predicted"/>
<dbReference type="Gene3D" id="3.40.1670.10">
    <property type="entry name" value="UbiD C-terminal domain-like"/>
    <property type="match status" value="1"/>
</dbReference>
<dbReference type="Proteomes" id="UP000187172">
    <property type="component" value="Unassembled WGS sequence"/>
</dbReference>
<evidence type="ECO:0000313" key="5">
    <source>
        <dbReference type="Proteomes" id="UP000187172"/>
    </source>
</evidence>
<accession>A0A1R1EIV5</accession>
<protein>
    <submittedName>
        <fullName evidence="4">4-hydroxybenzoate decarboxylase</fullName>
    </submittedName>
</protein>
<dbReference type="NCBIfam" id="TIGR00148">
    <property type="entry name" value="UbiD family decarboxylase"/>
    <property type="match status" value="1"/>
</dbReference>
<comment type="caution">
    <text evidence="4">The sequence shown here is derived from an EMBL/GenBank/DDBJ whole genome shotgun (WGS) entry which is preliminary data.</text>
</comment>
<dbReference type="PANTHER" id="PTHR30108">
    <property type="entry name" value="3-OCTAPRENYL-4-HYDROXYBENZOATE CARBOXY-LYASE-RELATED"/>
    <property type="match status" value="1"/>
</dbReference>
<name>A0A1R1EIV5_9BACL</name>
<reference evidence="4 5" key="1">
    <citation type="submission" date="2016-11" db="EMBL/GenBank/DDBJ databases">
        <title>Paenibacillus species isolates.</title>
        <authorList>
            <person name="Beno S.M."/>
        </authorList>
    </citation>
    <scope>NUCLEOTIDE SEQUENCE [LARGE SCALE GENOMIC DNA]</scope>
    <source>
        <strain evidence="4 5">FSL R5-0378</strain>
    </source>
</reference>
<dbReference type="GO" id="GO:0016831">
    <property type="term" value="F:carboxy-lyase activity"/>
    <property type="evidence" value="ECO:0007669"/>
    <property type="project" value="InterPro"/>
</dbReference>
<dbReference type="InterPro" id="IPR049383">
    <property type="entry name" value="UbiD-like_N"/>
</dbReference>
<keyword evidence="5" id="KW-1185">Reference proteome</keyword>
<evidence type="ECO:0000259" key="2">
    <source>
        <dbReference type="Pfam" id="PF20695"/>
    </source>
</evidence>
<feature type="domain" description="3-octaprenyl-4-hydroxybenzoate carboxy-lyase-like N-terminal" evidence="2">
    <location>
        <begin position="10"/>
        <end position="88"/>
    </location>
</feature>
<dbReference type="InterPro" id="IPR048304">
    <property type="entry name" value="UbiD_Rift_dom"/>
</dbReference>
<organism evidence="4 5">
    <name type="scientific">Paenibacillus rhizosphaerae</name>
    <dbReference type="NCBI Taxonomy" id="297318"/>
    <lineage>
        <taxon>Bacteria</taxon>
        <taxon>Bacillati</taxon>
        <taxon>Bacillota</taxon>
        <taxon>Bacilli</taxon>
        <taxon>Bacillales</taxon>
        <taxon>Paenibacillaceae</taxon>
        <taxon>Paenibacillus</taxon>
    </lineage>
</organism>